<keyword evidence="3" id="KW-1185">Reference proteome</keyword>
<evidence type="ECO:0000256" key="1">
    <source>
        <dbReference type="SAM" id="MobiDB-lite"/>
    </source>
</evidence>
<evidence type="ECO:0000313" key="3">
    <source>
        <dbReference type="Proteomes" id="UP000887013"/>
    </source>
</evidence>
<accession>A0A8X6TKS5</accession>
<name>A0A8X6TKS5_NEPPI</name>
<gene>
    <name evidence="2" type="ORF">NPIL_81871</name>
</gene>
<dbReference type="AlphaFoldDB" id="A0A8X6TKS5"/>
<organism evidence="2 3">
    <name type="scientific">Nephila pilipes</name>
    <name type="common">Giant wood spider</name>
    <name type="synonym">Nephila maculata</name>
    <dbReference type="NCBI Taxonomy" id="299642"/>
    <lineage>
        <taxon>Eukaryota</taxon>
        <taxon>Metazoa</taxon>
        <taxon>Ecdysozoa</taxon>
        <taxon>Arthropoda</taxon>
        <taxon>Chelicerata</taxon>
        <taxon>Arachnida</taxon>
        <taxon>Araneae</taxon>
        <taxon>Araneomorphae</taxon>
        <taxon>Entelegynae</taxon>
        <taxon>Araneoidea</taxon>
        <taxon>Nephilidae</taxon>
        <taxon>Nephila</taxon>
    </lineage>
</organism>
<proteinExistence type="predicted"/>
<feature type="region of interest" description="Disordered" evidence="1">
    <location>
        <begin position="19"/>
        <end position="39"/>
    </location>
</feature>
<dbReference type="Proteomes" id="UP000887013">
    <property type="component" value="Unassembled WGS sequence"/>
</dbReference>
<sequence>MVTIVCSWRTPSKVLPPSENAKGTCPLGSTAAPPSQGGKLSSRKILLDHMGLVDWGKRLNAVAFADGLVLSASTTGGLQEILNSSPLWRNVEQWGVYYSIGVFWDTKSDLEAYKDGIALVLDDLGIED</sequence>
<dbReference type="EMBL" id="BMAW01105715">
    <property type="protein sequence ID" value="GFT20627.1"/>
    <property type="molecule type" value="Genomic_DNA"/>
</dbReference>
<comment type="caution">
    <text evidence="2">The sequence shown here is derived from an EMBL/GenBank/DDBJ whole genome shotgun (WGS) entry which is preliminary data.</text>
</comment>
<protein>
    <submittedName>
        <fullName evidence="2">Uncharacterized protein</fullName>
    </submittedName>
</protein>
<reference evidence="2" key="1">
    <citation type="submission" date="2020-08" db="EMBL/GenBank/DDBJ databases">
        <title>Multicomponent nature underlies the extraordinary mechanical properties of spider dragline silk.</title>
        <authorList>
            <person name="Kono N."/>
            <person name="Nakamura H."/>
            <person name="Mori M."/>
            <person name="Yoshida Y."/>
            <person name="Ohtoshi R."/>
            <person name="Malay A.D."/>
            <person name="Moran D.A.P."/>
            <person name="Tomita M."/>
            <person name="Numata K."/>
            <person name="Arakawa K."/>
        </authorList>
    </citation>
    <scope>NUCLEOTIDE SEQUENCE</scope>
</reference>
<evidence type="ECO:0000313" key="2">
    <source>
        <dbReference type="EMBL" id="GFT20627.1"/>
    </source>
</evidence>